<keyword evidence="3" id="KW-1185">Reference proteome</keyword>
<dbReference type="AlphaFoldDB" id="A0AAV0BDM4"/>
<accession>A0AAV0BDM4</accession>
<evidence type="ECO:0000313" key="3">
    <source>
        <dbReference type="Proteomes" id="UP001153365"/>
    </source>
</evidence>
<name>A0AAV0BDM4_PHAPC</name>
<dbReference type="Proteomes" id="UP001153365">
    <property type="component" value="Unassembled WGS sequence"/>
</dbReference>
<dbReference type="EMBL" id="CALTRL010005395">
    <property type="protein sequence ID" value="CAH7684454.1"/>
    <property type="molecule type" value="Genomic_DNA"/>
</dbReference>
<reference evidence="2" key="1">
    <citation type="submission" date="2022-06" db="EMBL/GenBank/DDBJ databases">
        <authorList>
            <consortium name="SYNGENTA / RWTH Aachen University"/>
        </authorList>
    </citation>
    <scope>NUCLEOTIDE SEQUENCE</scope>
</reference>
<proteinExistence type="predicted"/>
<evidence type="ECO:0000256" key="1">
    <source>
        <dbReference type="SAM" id="MobiDB-lite"/>
    </source>
</evidence>
<evidence type="ECO:0000313" key="2">
    <source>
        <dbReference type="EMBL" id="CAH7684454.1"/>
    </source>
</evidence>
<feature type="region of interest" description="Disordered" evidence="1">
    <location>
        <begin position="66"/>
        <end position="99"/>
    </location>
</feature>
<comment type="caution">
    <text evidence="2">The sequence shown here is derived from an EMBL/GenBank/DDBJ whole genome shotgun (WGS) entry which is preliminary data.</text>
</comment>
<organism evidence="2 3">
    <name type="scientific">Phakopsora pachyrhizi</name>
    <name type="common">Asian soybean rust disease fungus</name>
    <dbReference type="NCBI Taxonomy" id="170000"/>
    <lineage>
        <taxon>Eukaryota</taxon>
        <taxon>Fungi</taxon>
        <taxon>Dikarya</taxon>
        <taxon>Basidiomycota</taxon>
        <taxon>Pucciniomycotina</taxon>
        <taxon>Pucciniomycetes</taxon>
        <taxon>Pucciniales</taxon>
        <taxon>Phakopsoraceae</taxon>
        <taxon>Phakopsora</taxon>
    </lineage>
</organism>
<sequence length="127" mass="14007">MGLGFKGQLGRNEECNQKLVGMSDARFIKEGGWSFLGNTFDDKDEENISDDKDSAFEVSDIYEELSPDSGLESYNEDALNDSGSGSDSFGGDGSSFSDALDWPTIRRRSRRFALMSAKIVFSVCVYI</sequence>
<gene>
    <name evidence="2" type="ORF">PPACK8108_LOCUS18604</name>
</gene>
<protein>
    <submittedName>
        <fullName evidence="2">Uncharacterized protein</fullName>
    </submittedName>
</protein>